<dbReference type="Proteomes" id="UP000422569">
    <property type="component" value="Chromosome"/>
</dbReference>
<name>A0A6B8M9G6_9HYPH</name>
<dbReference type="SUPFAM" id="SSF53448">
    <property type="entry name" value="Nucleotide-diphospho-sugar transferases"/>
    <property type="match status" value="1"/>
</dbReference>
<sequence length="250" mass="27549">MAKAQYLDIDVINAIDDRKIIELPRVSAVIPTLNEENNLPIILPRLPPWINEVVIVDGCSTDHTVEVAQRLRPDATIVLETKRGKGAALRAGFQAVTGDITMILDADGSMDPGESIMLVGALMAGADFAKGSRFIQGGGTDDMTWFRMTGNWGLTQAVRLLFGGTYSDLCYGYLAFWTRHRDILEPTCDGFEVETFLNIKALKSGLKIVEVPSFEAPRVFGESNLKPIKDGWRVLKTILRERLPQGQSAL</sequence>
<feature type="domain" description="Glycosyltransferase 2-like" evidence="1">
    <location>
        <begin position="27"/>
        <end position="152"/>
    </location>
</feature>
<reference evidence="2 3" key="1">
    <citation type="submission" date="2019-09" db="EMBL/GenBank/DDBJ databases">
        <title>Isolation and complete genome sequencing of Methylocystis species.</title>
        <authorList>
            <person name="Rumah B.L."/>
            <person name="Stead C.E."/>
            <person name="Stevens B.C."/>
            <person name="Minton N.P."/>
            <person name="Grosse-Honebrink A."/>
            <person name="Zhang Y."/>
        </authorList>
    </citation>
    <scope>NUCLEOTIDE SEQUENCE [LARGE SCALE GENOMIC DNA]</scope>
    <source>
        <strain evidence="2 3">BRCS2</strain>
    </source>
</reference>
<keyword evidence="2" id="KW-0808">Transferase</keyword>
<accession>A0A6B8M9G6</accession>
<dbReference type="CDD" id="cd04179">
    <property type="entry name" value="DPM_DPG-synthase_like"/>
    <property type="match status" value="1"/>
</dbReference>
<dbReference type="RefSeq" id="WP_085985263.1">
    <property type="nucleotide sequence ID" value="NZ_CP044331.1"/>
</dbReference>
<dbReference type="InterPro" id="IPR001173">
    <property type="entry name" value="Glyco_trans_2-like"/>
</dbReference>
<dbReference type="Gene3D" id="3.90.550.10">
    <property type="entry name" value="Spore Coat Polysaccharide Biosynthesis Protein SpsA, Chain A"/>
    <property type="match status" value="1"/>
</dbReference>
<dbReference type="InterPro" id="IPR050256">
    <property type="entry name" value="Glycosyltransferase_2"/>
</dbReference>
<protein>
    <submittedName>
        <fullName evidence="2">Glycosyltransferase family 2 protein</fullName>
    </submittedName>
</protein>
<dbReference type="GO" id="GO:0016740">
    <property type="term" value="F:transferase activity"/>
    <property type="evidence" value="ECO:0007669"/>
    <property type="project" value="UniProtKB-KW"/>
</dbReference>
<evidence type="ECO:0000313" key="3">
    <source>
        <dbReference type="Proteomes" id="UP000422569"/>
    </source>
</evidence>
<organism evidence="2 3">
    <name type="scientific">Methylocystis parvus</name>
    <dbReference type="NCBI Taxonomy" id="134"/>
    <lineage>
        <taxon>Bacteria</taxon>
        <taxon>Pseudomonadati</taxon>
        <taxon>Pseudomonadota</taxon>
        <taxon>Alphaproteobacteria</taxon>
        <taxon>Hyphomicrobiales</taxon>
        <taxon>Methylocystaceae</taxon>
        <taxon>Methylocystis</taxon>
    </lineage>
</organism>
<gene>
    <name evidence="2" type="ORF">F7D14_17235</name>
</gene>
<dbReference type="KEGG" id="mpar:F7D14_17235"/>
<dbReference type="Pfam" id="PF00535">
    <property type="entry name" value="Glycos_transf_2"/>
    <property type="match status" value="1"/>
</dbReference>
<dbReference type="InterPro" id="IPR029044">
    <property type="entry name" value="Nucleotide-diphossugar_trans"/>
</dbReference>
<proteinExistence type="predicted"/>
<evidence type="ECO:0000259" key="1">
    <source>
        <dbReference type="Pfam" id="PF00535"/>
    </source>
</evidence>
<evidence type="ECO:0000313" key="2">
    <source>
        <dbReference type="EMBL" id="QGM99055.1"/>
    </source>
</evidence>
<keyword evidence="3" id="KW-1185">Reference proteome</keyword>
<dbReference type="PANTHER" id="PTHR48090">
    <property type="entry name" value="UNDECAPRENYL-PHOSPHATE 4-DEOXY-4-FORMAMIDO-L-ARABINOSE TRANSFERASE-RELATED"/>
    <property type="match status" value="1"/>
</dbReference>
<dbReference type="AlphaFoldDB" id="A0A6B8M9G6"/>
<dbReference type="EMBL" id="CP044331">
    <property type="protein sequence ID" value="QGM99055.1"/>
    <property type="molecule type" value="Genomic_DNA"/>
</dbReference>
<dbReference type="PANTHER" id="PTHR48090:SF7">
    <property type="entry name" value="RFBJ PROTEIN"/>
    <property type="match status" value="1"/>
</dbReference>